<dbReference type="Pfam" id="PF00355">
    <property type="entry name" value="Rieske"/>
    <property type="match status" value="1"/>
</dbReference>
<dbReference type="EMBL" id="CP036426">
    <property type="protein sequence ID" value="QDV33367.1"/>
    <property type="molecule type" value="Genomic_DNA"/>
</dbReference>
<dbReference type="InterPro" id="IPR017941">
    <property type="entry name" value="Rieske_2Fe-2S"/>
</dbReference>
<gene>
    <name evidence="7" type="ORF">ElP_12380</name>
</gene>
<proteinExistence type="predicted"/>
<evidence type="ECO:0000256" key="1">
    <source>
        <dbReference type="ARBA" id="ARBA00022714"/>
    </source>
</evidence>
<accession>A0A518GXP7</accession>
<dbReference type="InterPro" id="IPR036922">
    <property type="entry name" value="Rieske_2Fe-2S_sf"/>
</dbReference>
<dbReference type="RefSeq" id="WP_145267755.1">
    <property type="nucleotide sequence ID" value="NZ_CP036426.1"/>
</dbReference>
<keyword evidence="3" id="KW-0408">Iron</keyword>
<dbReference type="KEGG" id="tpla:ElP_12380"/>
<keyword evidence="4" id="KW-0411">Iron-sulfur</keyword>
<dbReference type="GO" id="GO:0051537">
    <property type="term" value="F:2 iron, 2 sulfur cluster binding"/>
    <property type="evidence" value="ECO:0007669"/>
    <property type="project" value="UniProtKB-KW"/>
</dbReference>
<evidence type="ECO:0000256" key="4">
    <source>
        <dbReference type="ARBA" id="ARBA00023014"/>
    </source>
</evidence>
<reference evidence="7 8" key="1">
    <citation type="submission" date="2019-02" db="EMBL/GenBank/DDBJ databases">
        <title>Deep-cultivation of Planctomycetes and their phenomic and genomic characterization uncovers novel biology.</title>
        <authorList>
            <person name="Wiegand S."/>
            <person name="Jogler M."/>
            <person name="Boedeker C."/>
            <person name="Pinto D."/>
            <person name="Vollmers J."/>
            <person name="Rivas-Marin E."/>
            <person name="Kohn T."/>
            <person name="Peeters S.H."/>
            <person name="Heuer A."/>
            <person name="Rast P."/>
            <person name="Oberbeckmann S."/>
            <person name="Bunk B."/>
            <person name="Jeske O."/>
            <person name="Meyerdierks A."/>
            <person name="Storesund J.E."/>
            <person name="Kallscheuer N."/>
            <person name="Luecker S."/>
            <person name="Lage O.M."/>
            <person name="Pohl T."/>
            <person name="Merkel B.J."/>
            <person name="Hornburger P."/>
            <person name="Mueller R.-W."/>
            <person name="Bruemmer F."/>
            <person name="Labrenz M."/>
            <person name="Spormann A.M."/>
            <person name="Op den Camp H."/>
            <person name="Overmann J."/>
            <person name="Amann R."/>
            <person name="Jetten M.S.M."/>
            <person name="Mascher T."/>
            <person name="Medema M.H."/>
            <person name="Devos D.P."/>
            <person name="Kaster A.-K."/>
            <person name="Ovreas L."/>
            <person name="Rohde M."/>
            <person name="Galperin M.Y."/>
            <person name="Jogler C."/>
        </authorList>
    </citation>
    <scope>NUCLEOTIDE SEQUENCE [LARGE SCALE GENOMIC DNA]</scope>
    <source>
        <strain evidence="7 8">ElP</strain>
    </source>
</reference>
<dbReference type="SUPFAM" id="SSF50022">
    <property type="entry name" value="ISP domain"/>
    <property type="match status" value="1"/>
</dbReference>
<dbReference type="AlphaFoldDB" id="A0A518GXP7"/>
<evidence type="ECO:0000256" key="2">
    <source>
        <dbReference type="ARBA" id="ARBA00022723"/>
    </source>
</evidence>
<keyword evidence="5" id="KW-0812">Transmembrane</keyword>
<evidence type="ECO:0000313" key="8">
    <source>
        <dbReference type="Proteomes" id="UP000317835"/>
    </source>
</evidence>
<protein>
    <submittedName>
        <fullName evidence="7">Rieske [2Fe-2S] domain protein</fullName>
    </submittedName>
</protein>
<keyword evidence="2" id="KW-0479">Metal-binding</keyword>
<evidence type="ECO:0000256" key="5">
    <source>
        <dbReference type="SAM" id="Phobius"/>
    </source>
</evidence>
<keyword evidence="1" id="KW-0001">2Fe-2S</keyword>
<dbReference type="GO" id="GO:0046872">
    <property type="term" value="F:metal ion binding"/>
    <property type="evidence" value="ECO:0007669"/>
    <property type="project" value="UniProtKB-KW"/>
</dbReference>
<name>A0A518GXP7_9BACT</name>
<organism evidence="7 8">
    <name type="scientific">Tautonia plasticadhaerens</name>
    <dbReference type="NCBI Taxonomy" id="2527974"/>
    <lineage>
        <taxon>Bacteria</taxon>
        <taxon>Pseudomonadati</taxon>
        <taxon>Planctomycetota</taxon>
        <taxon>Planctomycetia</taxon>
        <taxon>Isosphaerales</taxon>
        <taxon>Isosphaeraceae</taxon>
        <taxon>Tautonia</taxon>
    </lineage>
</organism>
<dbReference type="Proteomes" id="UP000317835">
    <property type="component" value="Chromosome"/>
</dbReference>
<feature type="domain" description="Rieske" evidence="6">
    <location>
        <begin position="84"/>
        <end position="159"/>
    </location>
</feature>
<evidence type="ECO:0000256" key="3">
    <source>
        <dbReference type="ARBA" id="ARBA00023004"/>
    </source>
</evidence>
<keyword evidence="8" id="KW-1185">Reference proteome</keyword>
<evidence type="ECO:0000259" key="6">
    <source>
        <dbReference type="PROSITE" id="PS51296"/>
    </source>
</evidence>
<feature type="transmembrane region" description="Helical" evidence="5">
    <location>
        <begin position="12"/>
        <end position="31"/>
    </location>
</feature>
<dbReference type="Gene3D" id="2.102.10.10">
    <property type="entry name" value="Rieske [2Fe-2S] iron-sulphur domain"/>
    <property type="match status" value="1"/>
</dbReference>
<dbReference type="OrthoDB" id="9767869at2"/>
<dbReference type="PROSITE" id="PS51296">
    <property type="entry name" value="RIESKE"/>
    <property type="match status" value="1"/>
</dbReference>
<keyword evidence="5" id="KW-0472">Membrane</keyword>
<keyword evidence="5" id="KW-1133">Transmembrane helix</keyword>
<sequence length="177" mass="19525">MNRRDWFRYGTAGLKGLIALTLAVPGAAYLLTPLLKRREDDAEFRRLARLGDLAVGEPRSFSIVEEQRDAWVTYPATPIGTVWLVRQPAGADEPVLALSAECPHLACKIKQSGDGRGFVCPCHASIFGIDGARVNAISPRGMDRLEVAPVDPDDPNSEIRVKFRRFRTGTEERIPLA</sequence>
<evidence type="ECO:0000313" key="7">
    <source>
        <dbReference type="EMBL" id="QDV33367.1"/>
    </source>
</evidence>